<dbReference type="Pfam" id="PF13537">
    <property type="entry name" value="GATase_7"/>
    <property type="match status" value="1"/>
</dbReference>
<keyword evidence="4 9" id="KW-0547">Nucleotide-binding</keyword>
<accession>A0A5D3KGU7</accession>
<dbReference type="CDD" id="cd00712">
    <property type="entry name" value="AsnB"/>
    <property type="match status" value="1"/>
</dbReference>
<dbReference type="GO" id="GO:0006529">
    <property type="term" value="P:asparagine biosynthetic process"/>
    <property type="evidence" value="ECO:0007669"/>
    <property type="project" value="UniProtKB-KW"/>
</dbReference>
<dbReference type="EC" id="6.3.5.4" evidence="3"/>
<evidence type="ECO:0000256" key="3">
    <source>
        <dbReference type="ARBA" id="ARBA00012737"/>
    </source>
</evidence>
<feature type="active site" description="For GATase activity" evidence="8">
    <location>
        <position position="2"/>
    </location>
</feature>
<keyword evidence="6 8" id="KW-0315">Glutamine amidotransferase</keyword>
<dbReference type="EMBL" id="VSSS01000021">
    <property type="protein sequence ID" value="TYL96118.1"/>
    <property type="molecule type" value="Genomic_DNA"/>
</dbReference>
<dbReference type="InterPro" id="IPR029055">
    <property type="entry name" value="Ntn_hydrolases_N"/>
</dbReference>
<comment type="similarity">
    <text evidence="2">Belongs to the asparagine synthetase family.</text>
</comment>
<evidence type="ECO:0000256" key="2">
    <source>
        <dbReference type="ARBA" id="ARBA00005752"/>
    </source>
</evidence>
<evidence type="ECO:0000313" key="11">
    <source>
        <dbReference type="EMBL" id="TYL96118.1"/>
    </source>
</evidence>
<dbReference type="Gene3D" id="3.40.50.620">
    <property type="entry name" value="HUPs"/>
    <property type="match status" value="1"/>
</dbReference>
<dbReference type="AlphaFoldDB" id="A0A5D3KGU7"/>
<keyword evidence="5 9" id="KW-0067">ATP-binding</keyword>
<dbReference type="PANTHER" id="PTHR43284:SF1">
    <property type="entry name" value="ASPARAGINE SYNTHETASE"/>
    <property type="match status" value="1"/>
</dbReference>
<dbReference type="InterPro" id="IPR051786">
    <property type="entry name" value="ASN_synthetase/amidase"/>
</dbReference>
<protein>
    <recommendedName>
        <fullName evidence="3">asparagine synthase (glutamine-hydrolyzing)</fullName>
        <ecNumber evidence="3">6.3.5.4</ecNumber>
    </recommendedName>
</protein>
<keyword evidence="12" id="KW-1185">Reference proteome</keyword>
<name>A0A5D3KGU7_9BRAD</name>
<dbReference type="InterPro" id="IPR006426">
    <property type="entry name" value="Asn_synth_AEB"/>
</dbReference>
<dbReference type="PROSITE" id="PS51278">
    <property type="entry name" value="GATASE_TYPE_2"/>
    <property type="match status" value="1"/>
</dbReference>
<dbReference type="RefSeq" id="WP_148772480.1">
    <property type="nucleotide sequence ID" value="NZ_VSSS01000021.1"/>
</dbReference>
<reference evidence="11 12" key="1">
    <citation type="submission" date="2019-08" db="EMBL/GenBank/DDBJ databases">
        <title>Bradyrhizobium hipponensis sp. nov., a rhizobium isolated from a Lupinus angustifolius root nodule in Tunisia.</title>
        <authorList>
            <person name="Off K."/>
            <person name="Rejili M."/>
            <person name="Mars M."/>
            <person name="Brachmann A."/>
            <person name="Marin M."/>
        </authorList>
    </citation>
    <scope>NUCLEOTIDE SEQUENCE [LARGE SCALE GENOMIC DNA]</scope>
    <source>
        <strain evidence="11 12">CTAW71</strain>
    </source>
</reference>
<dbReference type="InterPro" id="IPR033738">
    <property type="entry name" value="AsnB_N"/>
</dbReference>
<dbReference type="OrthoDB" id="9763290at2"/>
<sequence length="640" mass="71028">MCGIAGFLGPWSDRLLDAMLDRINHRGPDGRAIWRDCEADFAVGHARLSIIDLSAVANQPMHTLDGRYVISFNGEIYNFKELGQELESAGIRFRTKSDTEVLLRLFERDGQSCLSRLNGIFAFAVWDRALRRLFIARDHLGVKPLYYAALSHGFLFASELKALTVCPDVSRDIDLETVMNHLAFVWSSSASTMLRSIRKLRPGHCAWIDANARLTIRRYYRIPLPSPRCERVEPAALLTLFDQVVADQMVADVPVGACLSGGVDSSAVVASMCRAADPARVVTFCASVPKDGTRSDNFGDDIVHAREMARKLKVPLVEVPTTALLVEQLPEMLWGLDEPTADFAALQTRMIAAEARRRGLKVLLTGAGGDDLFTGYGRHVAAFIWAVLDQIPYARRLTSRLISRVPNHSIPGRRLARLGQLLALSEDEMLMEAMSFSNWPTGERAALVAKAPGRSLEDDGGPFSRLLRETHELHPVDRLLQLDLQGFVPDLNLNYADKMGMQEGVELRVPLLDVRLVTFAMRVPVSQKIGLWQTKRILREAMATRLNRAVLQRAKQGFGVPLRAWMAGSARDLVVEMTSPRVIAARGLFDPAAVARLRVAFDQNQSDVAFTLFTLVCIEIWCRQLSCQPSLTSTAARNAA</sequence>
<feature type="domain" description="Glutamine amidotransferase type-2" evidence="10">
    <location>
        <begin position="2"/>
        <end position="211"/>
    </location>
</feature>
<dbReference type="InterPro" id="IPR017932">
    <property type="entry name" value="GATase_2_dom"/>
</dbReference>
<organism evidence="11 12">
    <name type="scientific">Bradyrhizobium rifense</name>
    <dbReference type="NCBI Taxonomy" id="515499"/>
    <lineage>
        <taxon>Bacteria</taxon>
        <taxon>Pseudomonadati</taxon>
        <taxon>Pseudomonadota</taxon>
        <taxon>Alphaproteobacteria</taxon>
        <taxon>Hyphomicrobiales</taxon>
        <taxon>Nitrobacteraceae</taxon>
        <taxon>Bradyrhizobium</taxon>
    </lineage>
</organism>
<comment type="catalytic activity">
    <reaction evidence="7">
        <text>L-aspartate + L-glutamine + ATP + H2O = L-asparagine + L-glutamate + AMP + diphosphate + H(+)</text>
        <dbReference type="Rhea" id="RHEA:12228"/>
        <dbReference type="ChEBI" id="CHEBI:15377"/>
        <dbReference type="ChEBI" id="CHEBI:15378"/>
        <dbReference type="ChEBI" id="CHEBI:29985"/>
        <dbReference type="ChEBI" id="CHEBI:29991"/>
        <dbReference type="ChEBI" id="CHEBI:30616"/>
        <dbReference type="ChEBI" id="CHEBI:33019"/>
        <dbReference type="ChEBI" id="CHEBI:58048"/>
        <dbReference type="ChEBI" id="CHEBI:58359"/>
        <dbReference type="ChEBI" id="CHEBI:456215"/>
        <dbReference type="EC" id="6.3.5.4"/>
    </reaction>
</comment>
<dbReference type="CDD" id="cd01991">
    <property type="entry name" value="Asn_synthase_B_C"/>
    <property type="match status" value="1"/>
</dbReference>
<dbReference type="InterPro" id="IPR014729">
    <property type="entry name" value="Rossmann-like_a/b/a_fold"/>
</dbReference>
<feature type="binding site" evidence="9">
    <location>
        <position position="98"/>
    </location>
    <ligand>
        <name>L-glutamine</name>
        <dbReference type="ChEBI" id="CHEBI:58359"/>
    </ligand>
</feature>
<dbReference type="GO" id="GO:0004066">
    <property type="term" value="F:asparagine synthase (glutamine-hydrolyzing) activity"/>
    <property type="evidence" value="ECO:0007669"/>
    <property type="project" value="UniProtKB-EC"/>
</dbReference>
<comment type="caution">
    <text evidence="11">The sequence shown here is derived from an EMBL/GenBank/DDBJ whole genome shotgun (WGS) entry which is preliminary data.</text>
</comment>
<dbReference type="InterPro" id="IPR001962">
    <property type="entry name" value="Asn_synthase"/>
</dbReference>
<evidence type="ECO:0000256" key="4">
    <source>
        <dbReference type="ARBA" id="ARBA00022741"/>
    </source>
</evidence>
<proteinExistence type="inferred from homology"/>
<evidence type="ECO:0000256" key="9">
    <source>
        <dbReference type="PIRSR" id="PIRSR001589-2"/>
    </source>
</evidence>
<dbReference type="SUPFAM" id="SSF56235">
    <property type="entry name" value="N-terminal nucleophile aminohydrolases (Ntn hydrolases)"/>
    <property type="match status" value="1"/>
</dbReference>
<dbReference type="PIRSF" id="PIRSF001589">
    <property type="entry name" value="Asn_synthetase_glu-h"/>
    <property type="match status" value="1"/>
</dbReference>
<dbReference type="GO" id="GO:0005524">
    <property type="term" value="F:ATP binding"/>
    <property type="evidence" value="ECO:0007669"/>
    <property type="project" value="UniProtKB-KW"/>
</dbReference>
<dbReference type="GO" id="GO:0005829">
    <property type="term" value="C:cytosol"/>
    <property type="evidence" value="ECO:0007669"/>
    <property type="project" value="TreeGrafter"/>
</dbReference>
<dbReference type="Pfam" id="PF00733">
    <property type="entry name" value="Asn_synthase"/>
    <property type="match status" value="1"/>
</dbReference>
<evidence type="ECO:0000256" key="7">
    <source>
        <dbReference type="ARBA" id="ARBA00048741"/>
    </source>
</evidence>
<evidence type="ECO:0000259" key="10">
    <source>
        <dbReference type="PROSITE" id="PS51278"/>
    </source>
</evidence>
<keyword evidence="8" id="KW-0061">Asparagine biosynthesis</keyword>
<evidence type="ECO:0000256" key="5">
    <source>
        <dbReference type="ARBA" id="ARBA00022840"/>
    </source>
</evidence>
<dbReference type="NCBIfam" id="TIGR01536">
    <property type="entry name" value="asn_synth_AEB"/>
    <property type="match status" value="1"/>
</dbReference>
<dbReference type="Proteomes" id="UP000324758">
    <property type="component" value="Unassembled WGS sequence"/>
</dbReference>
<evidence type="ECO:0000256" key="8">
    <source>
        <dbReference type="PIRSR" id="PIRSR001589-1"/>
    </source>
</evidence>
<evidence type="ECO:0000256" key="1">
    <source>
        <dbReference type="ARBA" id="ARBA00005187"/>
    </source>
</evidence>
<comment type="pathway">
    <text evidence="1">Amino-acid biosynthesis; L-asparagine biosynthesis; L-asparagine from L-aspartate (L-Gln route): step 1/1.</text>
</comment>
<evidence type="ECO:0000313" key="12">
    <source>
        <dbReference type="Proteomes" id="UP000324758"/>
    </source>
</evidence>
<dbReference type="PANTHER" id="PTHR43284">
    <property type="entry name" value="ASPARAGINE SYNTHETASE (GLUTAMINE-HYDROLYZING)"/>
    <property type="match status" value="1"/>
</dbReference>
<dbReference type="SUPFAM" id="SSF52402">
    <property type="entry name" value="Adenine nucleotide alpha hydrolases-like"/>
    <property type="match status" value="1"/>
</dbReference>
<gene>
    <name evidence="11" type="primary">asnB</name>
    <name evidence="11" type="ORF">FXB40_12380</name>
</gene>
<evidence type="ECO:0000256" key="6">
    <source>
        <dbReference type="ARBA" id="ARBA00022962"/>
    </source>
</evidence>
<dbReference type="Gene3D" id="3.60.20.10">
    <property type="entry name" value="Glutamine Phosphoribosylpyrophosphate, subunit 1, domain 1"/>
    <property type="match status" value="1"/>
</dbReference>
<keyword evidence="8" id="KW-0028">Amino-acid biosynthesis</keyword>
<keyword evidence="11" id="KW-0436">Ligase</keyword>